<evidence type="ECO:0000256" key="15">
    <source>
        <dbReference type="ARBA" id="ARBA00047899"/>
    </source>
</evidence>
<keyword evidence="2 17" id="KW-0723">Serine/threonine-protein kinase</keyword>
<evidence type="ECO:0000256" key="2">
    <source>
        <dbReference type="ARBA" id="ARBA00022527"/>
    </source>
</evidence>
<dbReference type="SUPFAM" id="SSF51110">
    <property type="entry name" value="alpha-D-mannose-specific plant lectins"/>
    <property type="match status" value="1"/>
</dbReference>
<evidence type="ECO:0000256" key="6">
    <source>
        <dbReference type="ARBA" id="ARBA00022729"/>
    </source>
</evidence>
<evidence type="ECO:0000256" key="17">
    <source>
        <dbReference type="PIRNR" id="PIRNR000641"/>
    </source>
</evidence>
<dbReference type="SUPFAM" id="SSF56112">
    <property type="entry name" value="Protein kinase-like (PK-like)"/>
    <property type="match status" value="1"/>
</dbReference>
<dbReference type="GO" id="GO:0004674">
    <property type="term" value="F:protein serine/threonine kinase activity"/>
    <property type="evidence" value="ECO:0007669"/>
    <property type="project" value="UniProtKB-KW"/>
</dbReference>
<dbReference type="Gene3D" id="1.10.510.10">
    <property type="entry name" value="Transferase(Phosphotransferase) domain 1"/>
    <property type="match status" value="1"/>
</dbReference>
<comment type="caution">
    <text evidence="21">The sequence shown here is derived from an EMBL/GenBank/DDBJ whole genome shotgun (WGS) entry which is preliminary data.</text>
</comment>
<evidence type="ECO:0000256" key="8">
    <source>
        <dbReference type="ARBA" id="ARBA00022777"/>
    </source>
</evidence>
<keyword evidence="8 17" id="KW-0418">Kinase</keyword>
<evidence type="ECO:0000256" key="4">
    <source>
        <dbReference type="ARBA" id="ARBA00022679"/>
    </source>
</evidence>
<protein>
    <recommendedName>
        <fullName evidence="17">Receptor-like serine/threonine-protein kinase</fullName>
        <ecNumber evidence="17">2.7.11.1</ecNumber>
    </recommendedName>
</protein>
<evidence type="ECO:0000259" key="19">
    <source>
        <dbReference type="PROSITE" id="PS50011"/>
    </source>
</evidence>
<dbReference type="Pfam" id="PF01453">
    <property type="entry name" value="B_lectin"/>
    <property type="match status" value="1"/>
</dbReference>
<evidence type="ECO:0000256" key="13">
    <source>
        <dbReference type="ARBA" id="ARBA00023170"/>
    </source>
</evidence>
<reference evidence="21" key="2">
    <citation type="journal article" date="2023" name="Plants (Basel)">
        <title>Annotation of the Turnera subulata (Passifloraceae) Draft Genome Reveals the S-Locus Evolved after the Divergence of Turneroideae from Passifloroideae in a Stepwise Manner.</title>
        <authorList>
            <person name="Henning P.M."/>
            <person name="Roalson E.H."/>
            <person name="Mir W."/>
            <person name="McCubbin A.G."/>
            <person name="Shore J.S."/>
        </authorList>
    </citation>
    <scope>NUCLEOTIDE SEQUENCE</scope>
    <source>
        <strain evidence="21">F60SS</strain>
    </source>
</reference>
<dbReference type="PROSITE" id="PS50011">
    <property type="entry name" value="PROTEIN_KINASE_DOM"/>
    <property type="match status" value="1"/>
</dbReference>
<dbReference type="CDD" id="cd14066">
    <property type="entry name" value="STKc_IRAK"/>
    <property type="match status" value="1"/>
</dbReference>
<dbReference type="FunFam" id="2.90.10.10:FF:000025">
    <property type="entry name" value="G-type lectin S-receptor-like serine/threonine-protein kinase"/>
    <property type="match status" value="1"/>
</dbReference>
<keyword evidence="22" id="KW-1185">Reference proteome</keyword>
<evidence type="ECO:0000256" key="1">
    <source>
        <dbReference type="ARBA" id="ARBA00004479"/>
    </source>
</evidence>
<evidence type="ECO:0000256" key="12">
    <source>
        <dbReference type="ARBA" id="ARBA00023157"/>
    </source>
</evidence>
<dbReference type="SMART" id="SM00220">
    <property type="entry name" value="S_TKc"/>
    <property type="match status" value="1"/>
</dbReference>
<dbReference type="InterPro" id="IPR036426">
    <property type="entry name" value="Bulb-type_lectin_dom_sf"/>
</dbReference>
<feature type="domain" description="Bulb-type lectin" evidence="20">
    <location>
        <begin position="83"/>
        <end position="199"/>
    </location>
</feature>
<evidence type="ECO:0000259" key="20">
    <source>
        <dbReference type="PROSITE" id="PS50927"/>
    </source>
</evidence>
<dbReference type="GO" id="GO:0016020">
    <property type="term" value="C:membrane"/>
    <property type="evidence" value="ECO:0007669"/>
    <property type="project" value="UniProtKB-SubCell"/>
</dbReference>
<evidence type="ECO:0000256" key="7">
    <source>
        <dbReference type="ARBA" id="ARBA00022741"/>
    </source>
</evidence>
<comment type="subcellular location">
    <subcellularLocation>
        <location evidence="1">Membrane</location>
        <topology evidence="1">Single-pass type I membrane protein</topology>
    </subcellularLocation>
</comment>
<keyword evidence="14" id="KW-0325">Glycoprotein</keyword>
<gene>
    <name evidence="21" type="ORF">Tsubulata_016739</name>
</gene>
<keyword evidence="7 17" id="KW-0547">Nucleotide-binding</keyword>
<evidence type="ECO:0000256" key="5">
    <source>
        <dbReference type="ARBA" id="ARBA00022692"/>
    </source>
</evidence>
<dbReference type="FunFam" id="1.10.510.10:FF:000384">
    <property type="entry name" value="G-type lectin S-receptor-like serine/threonine-protein kinase"/>
    <property type="match status" value="1"/>
</dbReference>
<dbReference type="GO" id="GO:0005524">
    <property type="term" value="F:ATP binding"/>
    <property type="evidence" value="ECO:0007669"/>
    <property type="project" value="UniProtKB-UniRule"/>
</dbReference>
<evidence type="ECO:0000256" key="16">
    <source>
        <dbReference type="ARBA" id="ARBA00048679"/>
    </source>
</evidence>
<reference evidence="21" key="1">
    <citation type="submission" date="2022-02" db="EMBL/GenBank/DDBJ databases">
        <authorList>
            <person name="Henning P.M."/>
            <person name="McCubbin A.G."/>
            <person name="Shore J.S."/>
        </authorList>
    </citation>
    <scope>NUCLEOTIDE SEQUENCE</scope>
    <source>
        <strain evidence="21">F60SS</strain>
        <tissue evidence="21">Leaves</tissue>
    </source>
</reference>
<keyword evidence="6" id="KW-0732">Signal</keyword>
<evidence type="ECO:0000256" key="18">
    <source>
        <dbReference type="PROSITE-ProRule" id="PRU10141"/>
    </source>
</evidence>
<dbReference type="InterPro" id="IPR000719">
    <property type="entry name" value="Prot_kinase_dom"/>
</dbReference>
<keyword evidence="11" id="KW-0472">Membrane</keyword>
<keyword evidence="12" id="KW-1015">Disulfide bond</keyword>
<dbReference type="InterPro" id="IPR000858">
    <property type="entry name" value="S_locus_glycoprot_dom"/>
</dbReference>
<evidence type="ECO:0000313" key="21">
    <source>
        <dbReference type="EMBL" id="KAJ4846100.1"/>
    </source>
</evidence>
<keyword evidence="9 17" id="KW-0067">ATP-binding</keyword>
<keyword evidence="4 17" id="KW-0808">Transferase</keyword>
<dbReference type="Gene3D" id="3.30.200.20">
    <property type="entry name" value="Phosphorylase Kinase, domain 1"/>
    <property type="match status" value="1"/>
</dbReference>
<dbReference type="OrthoDB" id="1918782at2759"/>
<keyword evidence="3" id="KW-0245">EGF-like domain</keyword>
<dbReference type="InterPro" id="IPR001480">
    <property type="entry name" value="Bulb-type_lectin_dom"/>
</dbReference>
<feature type="domain" description="Bulb-type lectin" evidence="20">
    <location>
        <begin position="1"/>
        <end position="80"/>
    </location>
</feature>
<dbReference type="InterPro" id="IPR024171">
    <property type="entry name" value="SRK-like_kinase"/>
</dbReference>
<organism evidence="21 22">
    <name type="scientific">Turnera subulata</name>
    <dbReference type="NCBI Taxonomy" id="218843"/>
    <lineage>
        <taxon>Eukaryota</taxon>
        <taxon>Viridiplantae</taxon>
        <taxon>Streptophyta</taxon>
        <taxon>Embryophyta</taxon>
        <taxon>Tracheophyta</taxon>
        <taxon>Spermatophyta</taxon>
        <taxon>Magnoliopsida</taxon>
        <taxon>eudicotyledons</taxon>
        <taxon>Gunneridae</taxon>
        <taxon>Pentapetalae</taxon>
        <taxon>rosids</taxon>
        <taxon>fabids</taxon>
        <taxon>Malpighiales</taxon>
        <taxon>Passifloraceae</taxon>
        <taxon>Turnera</taxon>
    </lineage>
</organism>
<proteinExistence type="inferred from homology"/>
<dbReference type="InterPro" id="IPR011009">
    <property type="entry name" value="Kinase-like_dom_sf"/>
</dbReference>
<dbReference type="Gene3D" id="2.90.10.10">
    <property type="entry name" value="Bulb-type lectin domain"/>
    <property type="match status" value="2"/>
</dbReference>
<dbReference type="PANTHER" id="PTHR47974:SF9">
    <property type="entry name" value="RECEPTOR-LIKE SERINE_THREONINE-PROTEIN KINASE"/>
    <property type="match status" value="1"/>
</dbReference>
<dbReference type="PANTHER" id="PTHR47974">
    <property type="entry name" value="OS07G0415500 PROTEIN"/>
    <property type="match status" value="1"/>
</dbReference>
<dbReference type="PROSITE" id="PS00108">
    <property type="entry name" value="PROTEIN_KINASE_ST"/>
    <property type="match status" value="1"/>
</dbReference>
<dbReference type="EMBL" id="JAKUCV010001510">
    <property type="protein sequence ID" value="KAJ4846100.1"/>
    <property type="molecule type" value="Genomic_DNA"/>
</dbReference>
<evidence type="ECO:0000256" key="11">
    <source>
        <dbReference type="ARBA" id="ARBA00023136"/>
    </source>
</evidence>
<feature type="domain" description="Protein kinase" evidence="19">
    <location>
        <begin position="421"/>
        <end position="699"/>
    </location>
</feature>
<keyword evidence="13" id="KW-0675">Receptor</keyword>
<sequence>MLTISYSGGVPIWSAGGATVDPGGAFHFLEDGLLRLVNGSGTTVWDSNTASLGVNSAILEDSGNLVLQKNNSAVVWSSFQNPTDTLVPYQNFSTGQVLRSGLYSFGLLYPGKLALTWNDSVVFWNLGPDHNMTSPSLQLQESGVLSVSDTNLTNGVPDQIVYSADYGEGNDVLRFLKLDADGNLRIYSSSRGSGTVTVEWTALTDQCQVFGYCGNMGICRYNNSNPICTCPSDNFEPFDLTDSRSGCKRKVELGDCKEGGVTMLELQNTKFFTYQSQQIFIVAKTACKSNCLTSSPCVASTALADGSGSCYMKPSEFVSGMESEVIPSISYVKVCGPVAPTPSSPTQILKQPKWWKGKVQIVVVSVAASLLGLLALEGGLWWWCCKRNRRFPGVWPEYGSLGYASGAPVRFSYKQLHKSTKGFKEKLGEGGFGAVYKGVIDGKTNVAVKKLEGIEQGEKHFRMEVAAISSIHHLNLVRLIGFCSEGRHRLLVYEHMKHGSLDSFLFTTEQMGKQLNWKSRFNIALGTAKGIAYLHEECRDCIVHCDLKPENILLDENKTPKVSDFGLAKLINSKDHRIQTLKTVRGTRGYLAPEWLANLPITSKSDVYSYGKVLLEIVSGRRNFEVSGESNRAKKFWEWAYEEFDRGNLEAIVDSRISCQDPDMEQVMRAVQVSFWCIQEQPSCRPRMGKVVQMLEGIIEIQRPPPPKAASEVSINEVAITVNNNSITSSSNGEYRM</sequence>
<dbReference type="FunFam" id="3.30.200.20:FF:000059">
    <property type="entry name" value="S-receptor-like serine/threonine-protein kinase"/>
    <property type="match status" value="1"/>
</dbReference>
<dbReference type="Pfam" id="PF00954">
    <property type="entry name" value="S_locus_glycop"/>
    <property type="match status" value="1"/>
</dbReference>
<dbReference type="PROSITE" id="PS00107">
    <property type="entry name" value="PROTEIN_KINASE_ATP"/>
    <property type="match status" value="1"/>
</dbReference>
<name>A0A9Q0G9T6_9ROSI</name>
<evidence type="ECO:0000313" key="22">
    <source>
        <dbReference type="Proteomes" id="UP001141552"/>
    </source>
</evidence>
<feature type="binding site" evidence="18">
    <location>
        <position position="450"/>
    </location>
    <ligand>
        <name>ATP</name>
        <dbReference type="ChEBI" id="CHEBI:30616"/>
    </ligand>
</feature>
<dbReference type="PROSITE" id="PS50927">
    <property type="entry name" value="BULB_LECTIN"/>
    <property type="match status" value="2"/>
</dbReference>
<evidence type="ECO:0000256" key="9">
    <source>
        <dbReference type="ARBA" id="ARBA00022840"/>
    </source>
</evidence>
<keyword evidence="5" id="KW-0812">Transmembrane</keyword>
<dbReference type="Pfam" id="PF00069">
    <property type="entry name" value="Pkinase"/>
    <property type="match status" value="1"/>
</dbReference>
<dbReference type="InterPro" id="IPR017441">
    <property type="entry name" value="Protein_kinase_ATP_BS"/>
</dbReference>
<dbReference type="Proteomes" id="UP001141552">
    <property type="component" value="Unassembled WGS sequence"/>
</dbReference>
<dbReference type="AlphaFoldDB" id="A0A9Q0G9T6"/>
<dbReference type="PIRSF" id="PIRSF000641">
    <property type="entry name" value="SRK"/>
    <property type="match status" value="1"/>
</dbReference>
<comment type="catalytic activity">
    <reaction evidence="16 17">
        <text>L-seryl-[protein] + ATP = O-phospho-L-seryl-[protein] + ADP + H(+)</text>
        <dbReference type="Rhea" id="RHEA:17989"/>
        <dbReference type="Rhea" id="RHEA-COMP:9863"/>
        <dbReference type="Rhea" id="RHEA-COMP:11604"/>
        <dbReference type="ChEBI" id="CHEBI:15378"/>
        <dbReference type="ChEBI" id="CHEBI:29999"/>
        <dbReference type="ChEBI" id="CHEBI:30616"/>
        <dbReference type="ChEBI" id="CHEBI:83421"/>
        <dbReference type="ChEBI" id="CHEBI:456216"/>
        <dbReference type="EC" id="2.7.11.1"/>
    </reaction>
</comment>
<keyword evidence="10" id="KW-1133">Transmembrane helix</keyword>
<dbReference type="InterPro" id="IPR008271">
    <property type="entry name" value="Ser/Thr_kinase_AS"/>
</dbReference>
<comment type="catalytic activity">
    <reaction evidence="15 17">
        <text>L-threonyl-[protein] + ATP = O-phospho-L-threonyl-[protein] + ADP + H(+)</text>
        <dbReference type="Rhea" id="RHEA:46608"/>
        <dbReference type="Rhea" id="RHEA-COMP:11060"/>
        <dbReference type="Rhea" id="RHEA-COMP:11605"/>
        <dbReference type="ChEBI" id="CHEBI:15378"/>
        <dbReference type="ChEBI" id="CHEBI:30013"/>
        <dbReference type="ChEBI" id="CHEBI:30616"/>
        <dbReference type="ChEBI" id="CHEBI:61977"/>
        <dbReference type="ChEBI" id="CHEBI:456216"/>
        <dbReference type="EC" id="2.7.11.1"/>
    </reaction>
</comment>
<dbReference type="EC" id="2.7.11.1" evidence="17"/>
<evidence type="ECO:0000256" key="3">
    <source>
        <dbReference type="ARBA" id="ARBA00022536"/>
    </source>
</evidence>
<evidence type="ECO:0000256" key="14">
    <source>
        <dbReference type="ARBA" id="ARBA00023180"/>
    </source>
</evidence>
<accession>A0A9Q0G9T6</accession>
<evidence type="ECO:0000256" key="10">
    <source>
        <dbReference type="ARBA" id="ARBA00022989"/>
    </source>
</evidence>
<dbReference type="GO" id="GO:0048544">
    <property type="term" value="P:recognition of pollen"/>
    <property type="evidence" value="ECO:0007669"/>
    <property type="project" value="InterPro"/>
</dbReference>
<comment type="similarity">
    <text evidence="17">Belongs to the protein kinase superfamily. Ser/Thr protein kinase family.</text>
</comment>